<keyword evidence="3" id="KW-1185">Reference proteome</keyword>
<protein>
    <recommendedName>
        <fullName evidence="1">Orc1-like AAA ATPase domain-containing protein</fullName>
    </recommendedName>
</protein>
<name>A0A7W4URT6_9MICO</name>
<evidence type="ECO:0000313" key="2">
    <source>
        <dbReference type="EMBL" id="MBB2959411.1"/>
    </source>
</evidence>
<reference evidence="2 3" key="1">
    <citation type="submission" date="2020-08" db="EMBL/GenBank/DDBJ databases">
        <title>Sequencing the genomes of 1000 actinobacteria strains.</title>
        <authorList>
            <person name="Klenk H.-P."/>
        </authorList>
    </citation>
    <scope>NUCLEOTIDE SEQUENCE [LARGE SCALE GENOMIC DNA]</scope>
    <source>
        <strain evidence="2 3">DSM 20419</strain>
    </source>
</reference>
<dbReference type="RefSeq" id="WP_221187044.1">
    <property type="nucleotide sequence ID" value="NZ_JACHWJ010000008.1"/>
</dbReference>
<dbReference type="EMBL" id="JACHWJ010000008">
    <property type="protein sequence ID" value="MBB2959411.1"/>
    <property type="molecule type" value="Genomic_DNA"/>
</dbReference>
<feature type="domain" description="Orc1-like AAA ATPase" evidence="1">
    <location>
        <begin position="26"/>
        <end position="172"/>
    </location>
</feature>
<dbReference type="PANTHER" id="PTHR34301:SF8">
    <property type="entry name" value="ATPASE DOMAIN-CONTAINING PROTEIN"/>
    <property type="match status" value="1"/>
</dbReference>
<dbReference type="InterPro" id="IPR027417">
    <property type="entry name" value="P-loop_NTPase"/>
</dbReference>
<evidence type="ECO:0000313" key="3">
    <source>
        <dbReference type="Proteomes" id="UP000545286"/>
    </source>
</evidence>
<comment type="caution">
    <text evidence="2">The sequence shown here is derived from an EMBL/GenBank/DDBJ whole genome shotgun (WGS) entry which is preliminary data.</text>
</comment>
<dbReference type="PANTHER" id="PTHR34301">
    <property type="entry name" value="DNA-BINDING PROTEIN-RELATED"/>
    <property type="match status" value="1"/>
</dbReference>
<dbReference type="Pfam" id="PF13191">
    <property type="entry name" value="AAA_16"/>
    <property type="match status" value="1"/>
</dbReference>
<dbReference type="Proteomes" id="UP000545286">
    <property type="component" value="Unassembled WGS sequence"/>
</dbReference>
<dbReference type="Gene3D" id="3.40.50.300">
    <property type="entry name" value="P-loop containing nucleotide triphosphate hydrolases"/>
    <property type="match status" value="1"/>
</dbReference>
<dbReference type="InterPro" id="IPR041664">
    <property type="entry name" value="AAA_16"/>
</dbReference>
<sequence length="398" mass="43008">MPSKAGAASARLNPFTPSFGVTPPLLVGRSVMLASFEAAIDGTPGEVGRATLVTGLRGVGKTVMLNALEDIAVSRGWLVISETATKGLAERITTEALPKLLAEHDPRASKRRITGVTLPMSSGGFVSTVEERHRPVANMRSQLTALTGLLAPNGTGVLITVDEIHRGAIDDLREITTVVQHAFREGLDVAFVGAGLKPNINELRSDRMLTFLRRAHVQELGRLSYEASARALSEPIVEGGRTIDDDALDYAVRGTQGYPFLVQFIGSKSWQEAGDAGRIQLAHARRAVRLARQAMGQYIYEPTLAALSVGDRTYLAAMASDDGPSLSSEIRLRMRAKAGYVGVYRQRLINAGIIEPAGYGRVQFTTPYLREYLREHVVSEAIALPQGRAFPPPPEDDE</sequence>
<dbReference type="AlphaFoldDB" id="A0A7W4URT6"/>
<dbReference type="SUPFAM" id="SSF52540">
    <property type="entry name" value="P-loop containing nucleoside triphosphate hydrolases"/>
    <property type="match status" value="1"/>
</dbReference>
<accession>A0A7W4URT6</accession>
<organism evidence="2 3">
    <name type="scientific">Pseudoclavibacter helvolus</name>
    <dbReference type="NCBI Taxonomy" id="255205"/>
    <lineage>
        <taxon>Bacteria</taxon>
        <taxon>Bacillati</taxon>
        <taxon>Actinomycetota</taxon>
        <taxon>Actinomycetes</taxon>
        <taxon>Micrococcales</taxon>
        <taxon>Microbacteriaceae</taxon>
        <taxon>Pseudoclavibacter</taxon>
    </lineage>
</organism>
<evidence type="ECO:0000259" key="1">
    <source>
        <dbReference type="Pfam" id="PF13191"/>
    </source>
</evidence>
<gene>
    <name evidence="2" type="ORF">FHX72_003576</name>
</gene>
<proteinExistence type="predicted"/>